<accession>A0A0E3XM94</accession>
<reference evidence="5 6" key="2">
    <citation type="submission" date="2016-10" db="EMBL/GenBank/DDBJ databases">
        <title>Evaluation of Human, Veterinary and Environmental Mycobacterium chelonae Isolates by Core Genome Phylogenomic Analysis, Targeted Gene Comparison, and Anti-microbial Susceptibility Patterns: A Tale of Mistaken Identities.</title>
        <authorList>
            <person name="Fogelson S.B."/>
            <person name="Camus A.C."/>
            <person name="Lorenz W."/>
            <person name="Vasireddy R."/>
            <person name="Vasireddy S."/>
            <person name="Smith T."/>
            <person name="Brown-Elliott B.A."/>
            <person name="Wallace R.J.Jr."/>
            <person name="Hasan N.A."/>
            <person name="Reischl U."/>
            <person name="Sanchez S."/>
        </authorList>
    </citation>
    <scope>NUCLEOTIDE SEQUENCE [LARGE SCALE GENOMIC DNA]</scope>
    <source>
        <strain evidence="2 6">15515</strain>
        <strain evidence="3 5">15518</strain>
    </source>
</reference>
<evidence type="ECO:0000313" key="6">
    <source>
        <dbReference type="Proteomes" id="UP000180043"/>
    </source>
</evidence>
<dbReference type="EMBL" id="MLHW01000001">
    <property type="protein sequence ID" value="OHT54993.1"/>
    <property type="molecule type" value="Genomic_DNA"/>
</dbReference>
<evidence type="ECO:0000313" key="5">
    <source>
        <dbReference type="Proteomes" id="UP000179441"/>
    </source>
</evidence>
<protein>
    <submittedName>
        <fullName evidence="3">Uncharacterized protein</fullName>
    </submittedName>
</protein>
<evidence type="ECO:0000313" key="3">
    <source>
        <dbReference type="EMBL" id="OHU77500.1"/>
    </source>
</evidence>
<dbReference type="GeneID" id="31679417"/>
<sequence>MVEYLIDRRGGFTGLPASGTCTDQSLDPEARRALDGLLDSPGSLPGDPGADRFTYTVTRVSGSDRTTRAIPESLLPDAVRQVVKERI</sequence>
<dbReference type="AlphaFoldDB" id="A0A0E3XM94"/>
<evidence type="ECO:0000313" key="7">
    <source>
        <dbReference type="Proteomes" id="UP000180113"/>
    </source>
</evidence>
<dbReference type="InterPro" id="IPR049457">
    <property type="entry name" value="Emfourin"/>
</dbReference>
<dbReference type="Proteomes" id="UP000180113">
    <property type="component" value="Unassembled WGS sequence"/>
</dbReference>
<dbReference type="RefSeq" id="WP_030095271.1">
    <property type="nucleotide sequence ID" value="NZ_BSAK01000008.1"/>
</dbReference>
<reference evidence="4 8" key="3">
    <citation type="submission" date="2019-06" db="EMBL/GenBank/DDBJ databases">
        <title>Whole geneome sequnce of Mycobacteroides chelonae M77 isolated from bovine milk from Meghalaya, India.</title>
        <authorList>
            <person name="Vise E."/>
            <person name="Das S."/>
            <person name="Garg A."/>
            <person name="Ghatak S."/>
            <person name="Shakuntala I."/>
            <person name="Milton A.A.P."/>
            <person name="Karam A."/>
            <person name="Sanjukta R."/>
            <person name="Puro K."/>
            <person name="Sen A."/>
        </authorList>
    </citation>
    <scope>NUCLEOTIDE SEQUENCE [LARGE SCALE GENOMIC DNA]</scope>
    <source>
        <strain evidence="4 8">M77</strain>
    </source>
</reference>
<proteinExistence type="predicted"/>
<dbReference type="OrthoDB" id="8450971at2"/>
<evidence type="ECO:0000313" key="4">
    <source>
        <dbReference type="EMBL" id="QDF70310.1"/>
    </source>
</evidence>
<dbReference type="EMBL" id="CP041150">
    <property type="protein sequence ID" value="QDF70310.1"/>
    <property type="molecule type" value="Genomic_DNA"/>
</dbReference>
<dbReference type="PATRIC" id="fig|1774.35.peg.1823"/>
<dbReference type="Proteomes" id="UP000180043">
    <property type="component" value="Unassembled WGS sequence"/>
</dbReference>
<dbReference type="HOGENOM" id="CLU_2479955_0_0_11"/>
<evidence type="ECO:0000313" key="8">
    <source>
        <dbReference type="Proteomes" id="UP000317728"/>
    </source>
</evidence>
<name>A0A0E3XM94_MYCCH</name>
<keyword evidence="5" id="KW-1185">Reference proteome</keyword>
<dbReference type="Pfam" id="PF20242">
    <property type="entry name" value="Emfourin"/>
    <property type="match status" value="1"/>
</dbReference>
<dbReference type="Proteomes" id="UP000317728">
    <property type="component" value="Chromosome"/>
</dbReference>
<organism evidence="3 5">
    <name type="scientific">Mycobacteroides chelonae</name>
    <name type="common">Mycobacterium chelonae</name>
    <dbReference type="NCBI Taxonomy" id="1774"/>
    <lineage>
        <taxon>Bacteria</taxon>
        <taxon>Bacillati</taxon>
        <taxon>Actinomycetota</taxon>
        <taxon>Actinomycetes</taxon>
        <taxon>Mycobacteriales</taxon>
        <taxon>Mycobacteriaceae</taxon>
        <taxon>Mycobacteroides</taxon>
    </lineage>
</organism>
<dbReference type="EMBL" id="MLIS01000001">
    <property type="protein sequence ID" value="OHU77500.1"/>
    <property type="molecule type" value="Genomic_DNA"/>
</dbReference>
<dbReference type="EMBL" id="MLIQ01000011">
    <property type="protein sequence ID" value="OHU59719.1"/>
    <property type="molecule type" value="Genomic_DNA"/>
</dbReference>
<evidence type="ECO:0000313" key="2">
    <source>
        <dbReference type="EMBL" id="OHU59719.1"/>
    </source>
</evidence>
<reference evidence="1 7" key="1">
    <citation type="submission" date="2016-10" db="EMBL/GenBank/DDBJ databases">
        <title>Evaluation of Human, Animal and Environmental Mycobacterium chelonae Isolates by Core Genome Phylogenomic Analysis, Targeted Gene Comparison, and Anti-microbial Susceptibility Patterns: A Tale of Mistaken Identities.</title>
        <authorList>
            <person name="Fogelson S.B."/>
            <person name="Camus A.C."/>
            <person name="Lorenz W."/>
            <person name="Vasireddy R."/>
            <person name="Vasireddy S."/>
            <person name="Smith T."/>
            <person name="Brown-Elliott B.A."/>
            <person name="Wallace R.J.Jr."/>
            <person name="Hasan N.A."/>
            <person name="Reischl U."/>
            <person name="Sanchez S."/>
        </authorList>
    </citation>
    <scope>NUCLEOTIDE SEQUENCE [LARGE SCALE GENOMIC DNA]</scope>
    <source>
        <strain evidence="1 7">42895</strain>
    </source>
</reference>
<evidence type="ECO:0000313" key="1">
    <source>
        <dbReference type="EMBL" id="OHT54993.1"/>
    </source>
</evidence>
<gene>
    <name evidence="1" type="ORF">BKG62_02040</name>
    <name evidence="2" type="ORF">BKG82_03965</name>
    <name evidence="3" type="ORF">BKG84_02910</name>
    <name evidence="4" type="ORF">FJK96_09235</name>
</gene>
<dbReference type="Proteomes" id="UP000179441">
    <property type="component" value="Unassembled WGS sequence"/>
</dbReference>